<feature type="coiled-coil region" evidence="1">
    <location>
        <begin position="7"/>
        <end position="41"/>
    </location>
</feature>
<proteinExistence type="predicted"/>
<organism evidence="2 3">
    <name type="scientific">Magnetospirillum aberrantis SpK</name>
    <dbReference type="NCBI Taxonomy" id="908842"/>
    <lineage>
        <taxon>Bacteria</taxon>
        <taxon>Pseudomonadati</taxon>
        <taxon>Pseudomonadota</taxon>
        <taxon>Alphaproteobacteria</taxon>
        <taxon>Rhodospirillales</taxon>
        <taxon>Rhodospirillaceae</taxon>
        <taxon>Magnetospirillum</taxon>
    </lineage>
</organism>
<dbReference type="EMBL" id="JAAIYP010000044">
    <property type="protein sequence ID" value="NFV81883.1"/>
    <property type="molecule type" value="Genomic_DNA"/>
</dbReference>
<evidence type="ECO:0000313" key="3">
    <source>
        <dbReference type="Proteomes" id="UP000480684"/>
    </source>
</evidence>
<evidence type="ECO:0000256" key="1">
    <source>
        <dbReference type="SAM" id="Coils"/>
    </source>
</evidence>
<keyword evidence="3" id="KW-1185">Reference proteome</keyword>
<comment type="caution">
    <text evidence="2">The sequence shown here is derived from an EMBL/GenBank/DDBJ whole genome shotgun (WGS) entry which is preliminary data.</text>
</comment>
<accession>A0A7C9QVU9</accession>
<name>A0A7C9QVU9_9PROT</name>
<keyword evidence="1" id="KW-0175">Coiled coil</keyword>
<dbReference type="AlphaFoldDB" id="A0A7C9QVU9"/>
<evidence type="ECO:0000313" key="2">
    <source>
        <dbReference type="EMBL" id="NFV81883.1"/>
    </source>
</evidence>
<reference evidence="2 3" key="1">
    <citation type="submission" date="2020-02" db="EMBL/GenBank/DDBJ databases">
        <authorList>
            <person name="Dziuba M."/>
            <person name="Kuznetsov B."/>
            <person name="Mardanov A."/>
            <person name="Ravin N."/>
            <person name="Grouzdev D."/>
        </authorList>
    </citation>
    <scope>NUCLEOTIDE SEQUENCE [LARGE SCALE GENOMIC DNA]</scope>
    <source>
        <strain evidence="2 3">SpK</strain>
    </source>
</reference>
<dbReference type="RefSeq" id="WP_163682346.1">
    <property type="nucleotide sequence ID" value="NZ_JAAIYP010000044.1"/>
</dbReference>
<dbReference type="Proteomes" id="UP000480684">
    <property type="component" value="Unassembled WGS sequence"/>
</dbReference>
<gene>
    <name evidence="2" type="ORF">G4223_17365</name>
</gene>
<sequence>MAEPLAITILRKKRDRIRDTIAKYEARLKEAQADLAHVIAALRLFEIDGNADDFPAYVDLNRVFRRGETTSFCLETLRVEGPLDTRELTARLMRRKGLDEHDKVLSQAIALRIVQTLRSRARRGLVDGTTRRKGVCVWRLIE</sequence>
<protein>
    <submittedName>
        <fullName evidence="2">Uncharacterized protein</fullName>
    </submittedName>
</protein>